<dbReference type="EMBL" id="CP074694">
    <property type="protein sequence ID" value="QVL32693.1"/>
    <property type="molecule type" value="Genomic_DNA"/>
</dbReference>
<evidence type="ECO:0000313" key="2">
    <source>
        <dbReference type="Proteomes" id="UP000676194"/>
    </source>
</evidence>
<protein>
    <submittedName>
        <fullName evidence="1">Uncharacterized protein</fullName>
    </submittedName>
</protein>
<proteinExistence type="predicted"/>
<name>A0A8E6EYI5_9BACT</name>
<dbReference type="RefSeq" id="WP_213497583.1">
    <property type="nucleotide sequence ID" value="NZ_CP074694.1"/>
</dbReference>
<organism evidence="1 2">
    <name type="scientific">Telmatocola sphagniphila</name>
    <dbReference type="NCBI Taxonomy" id="1123043"/>
    <lineage>
        <taxon>Bacteria</taxon>
        <taxon>Pseudomonadati</taxon>
        <taxon>Planctomycetota</taxon>
        <taxon>Planctomycetia</taxon>
        <taxon>Gemmatales</taxon>
        <taxon>Gemmataceae</taxon>
    </lineage>
</organism>
<keyword evidence="2" id="KW-1185">Reference proteome</keyword>
<accession>A0A8E6EYI5</accession>
<gene>
    <name evidence="1" type="ORF">KIH39_01880</name>
</gene>
<dbReference type="KEGG" id="tsph:KIH39_01880"/>
<evidence type="ECO:0000313" key="1">
    <source>
        <dbReference type="EMBL" id="QVL32693.1"/>
    </source>
</evidence>
<dbReference type="Proteomes" id="UP000676194">
    <property type="component" value="Chromosome"/>
</dbReference>
<sequence length="63" mass="7546">MLRDFQSLIDWPCSVSKRLGQDLKRQSQTMFGLWKCVRDGHLKRLEFQKRMLPIRSQIEALLL</sequence>
<dbReference type="AlphaFoldDB" id="A0A8E6EYI5"/>
<reference evidence="1" key="1">
    <citation type="submission" date="2021-05" db="EMBL/GenBank/DDBJ databases">
        <title>Complete genome sequence of the cellulolytic planctomycete Telmatocola sphagniphila SP2T and characterization of the first cellulase from planctomycetes.</title>
        <authorList>
            <person name="Rakitin A.L."/>
            <person name="Beletsky A.V."/>
            <person name="Naumoff D.G."/>
            <person name="Kulichevskaya I.S."/>
            <person name="Mardanov A.V."/>
            <person name="Ravin N.V."/>
            <person name="Dedysh S.N."/>
        </authorList>
    </citation>
    <scope>NUCLEOTIDE SEQUENCE</scope>
    <source>
        <strain evidence="1">SP2T</strain>
    </source>
</reference>